<keyword evidence="5" id="KW-1133">Transmembrane helix</keyword>
<dbReference type="InterPro" id="IPR001460">
    <property type="entry name" value="PCN-bd_Tpept"/>
</dbReference>
<gene>
    <name evidence="8" type="ORF">MiSe_56490</name>
</gene>
<dbReference type="AlphaFoldDB" id="A0AAV3XK76"/>
<evidence type="ECO:0000256" key="5">
    <source>
        <dbReference type="SAM" id="Phobius"/>
    </source>
</evidence>
<feature type="compositionally biased region" description="Low complexity" evidence="4">
    <location>
        <begin position="1"/>
        <end position="10"/>
    </location>
</feature>
<dbReference type="Pfam" id="PF03717">
    <property type="entry name" value="PBP_dimer"/>
    <property type="match status" value="1"/>
</dbReference>
<evidence type="ECO:0000256" key="2">
    <source>
        <dbReference type="ARBA" id="ARBA00007171"/>
    </source>
</evidence>
<comment type="similarity">
    <text evidence="2">Belongs to the transpeptidase family.</text>
</comment>
<protein>
    <submittedName>
        <fullName evidence="8">Penicillin-binding protein, transpeptidase</fullName>
    </submittedName>
</protein>
<feature type="transmembrane region" description="Helical" evidence="5">
    <location>
        <begin position="60"/>
        <end position="79"/>
    </location>
</feature>
<dbReference type="Gene3D" id="3.30.450.330">
    <property type="match status" value="1"/>
</dbReference>
<accession>A0AAV3XK76</accession>
<dbReference type="GO" id="GO:0008658">
    <property type="term" value="F:penicillin binding"/>
    <property type="evidence" value="ECO:0007669"/>
    <property type="project" value="InterPro"/>
</dbReference>
<dbReference type="Gene3D" id="3.90.1310.10">
    <property type="entry name" value="Penicillin-binding protein 2a (Domain 2)"/>
    <property type="match status" value="1"/>
</dbReference>
<comment type="subcellular location">
    <subcellularLocation>
        <location evidence="1">Membrane</location>
    </subcellularLocation>
</comment>
<reference evidence="8" key="1">
    <citation type="submission" date="2019-10" db="EMBL/GenBank/DDBJ databases">
        <title>Draft genome sequece of Microseira wollei NIES-4236.</title>
        <authorList>
            <person name="Yamaguchi H."/>
            <person name="Suzuki S."/>
            <person name="Kawachi M."/>
        </authorList>
    </citation>
    <scope>NUCLEOTIDE SEQUENCE</scope>
    <source>
        <strain evidence="8">NIES-4236</strain>
    </source>
</reference>
<dbReference type="PANTHER" id="PTHR30627">
    <property type="entry name" value="PEPTIDOGLYCAN D,D-TRANSPEPTIDASE"/>
    <property type="match status" value="1"/>
</dbReference>
<organism evidence="8 9">
    <name type="scientific">Microseira wollei NIES-4236</name>
    <dbReference type="NCBI Taxonomy" id="2530354"/>
    <lineage>
        <taxon>Bacteria</taxon>
        <taxon>Bacillati</taxon>
        <taxon>Cyanobacteriota</taxon>
        <taxon>Cyanophyceae</taxon>
        <taxon>Oscillatoriophycideae</taxon>
        <taxon>Aerosakkonematales</taxon>
        <taxon>Aerosakkonemataceae</taxon>
        <taxon>Microseira</taxon>
    </lineage>
</organism>
<dbReference type="Proteomes" id="UP001050975">
    <property type="component" value="Unassembled WGS sequence"/>
</dbReference>
<sequence>MAKADPPSSRYPRRRSNSPELLQWRRQPPLAAKEKQQPLAEPSSKEEQLDLPQQASPLRLVLVWGVLLVSSLALGWNLYRLQIIRGSELRSLAQQQQMVSLRPFVPRRSILDRNGNVLALDRPAYSLYAHPRLFKAPKEAIATAVAPLLKRTPDKLLKQFNTAATGVRIENSLSEEVADRISALRLDGIELVKHYSRLYPQQQLAADVVGFVNVDHKGQAGVEYSQEKLLERFVRSVRLNRSGNGALVPSGFPEGLTNFDDLRVQLTIDSRLQRSARAALKQQMNQFNAKRGTVLVMDVRNGSLLTLVSEPSYDPNQFYKYDVGLFKNWALTDLYEPGSTFKPINVAIALEAGAIKPDTVIRDEGQIAVGSALISNYNFEERGSPGLLTITQIISNSSNVGMVHIVEKMRSQTFYGWLERLGIGQAVETDLPFSAAGSLQSQESFTTSRIYAATAAFGQGFSLTPIQLLQLHGAIANGGKLVSPHVVRGLTDSKGVLYWQPTLPSPRPVFSSETTQAVLEMMEAVVKNGTGRVAQIPGYRVAGKTGTSQKASPSGGYSATARITSFVGIVPVDSPRYVVVAVVDEPQGKAFGSNVTAPIVKSVMEALMAIEQIPPSQPLEAQD</sequence>
<dbReference type="EMBL" id="BLAY01000101">
    <property type="protein sequence ID" value="GET40837.1"/>
    <property type="molecule type" value="Genomic_DNA"/>
</dbReference>
<dbReference type="InterPro" id="IPR005311">
    <property type="entry name" value="PBP_dimer"/>
</dbReference>
<evidence type="ECO:0000256" key="4">
    <source>
        <dbReference type="SAM" id="MobiDB-lite"/>
    </source>
</evidence>
<dbReference type="Gene3D" id="3.40.710.10">
    <property type="entry name" value="DD-peptidase/beta-lactamase superfamily"/>
    <property type="match status" value="1"/>
</dbReference>
<dbReference type="Pfam" id="PF00905">
    <property type="entry name" value="Transpeptidase"/>
    <property type="match status" value="1"/>
</dbReference>
<dbReference type="InterPro" id="IPR050515">
    <property type="entry name" value="Beta-lactam/transpept"/>
</dbReference>
<dbReference type="SUPFAM" id="SSF56601">
    <property type="entry name" value="beta-lactamase/transpeptidase-like"/>
    <property type="match status" value="1"/>
</dbReference>
<evidence type="ECO:0000256" key="3">
    <source>
        <dbReference type="ARBA" id="ARBA00023136"/>
    </source>
</evidence>
<feature type="domain" description="Penicillin-binding protein transpeptidase" evidence="6">
    <location>
        <begin position="292"/>
        <end position="605"/>
    </location>
</feature>
<evidence type="ECO:0000259" key="6">
    <source>
        <dbReference type="Pfam" id="PF00905"/>
    </source>
</evidence>
<proteinExistence type="inferred from homology"/>
<dbReference type="GO" id="GO:0005886">
    <property type="term" value="C:plasma membrane"/>
    <property type="evidence" value="ECO:0007669"/>
    <property type="project" value="TreeGrafter"/>
</dbReference>
<evidence type="ECO:0000259" key="7">
    <source>
        <dbReference type="Pfam" id="PF03717"/>
    </source>
</evidence>
<feature type="domain" description="Penicillin-binding protein dimerisation" evidence="7">
    <location>
        <begin position="106"/>
        <end position="216"/>
    </location>
</feature>
<keyword evidence="3 5" id="KW-0472">Membrane</keyword>
<feature type="region of interest" description="Disordered" evidence="4">
    <location>
        <begin position="1"/>
        <end position="50"/>
    </location>
</feature>
<dbReference type="InterPro" id="IPR036138">
    <property type="entry name" value="PBP_dimer_sf"/>
</dbReference>
<comment type="caution">
    <text evidence="8">The sequence shown here is derived from an EMBL/GenBank/DDBJ whole genome shotgun (WGS) entry which is preliminary data.</text>
</comment>
<dbReference type="InterPro" id="IPR012338">
    <property type="entry name" value="Beta-lactam/transpept-like"/>
</dbReference>
<evidence type="ECO:0000256" key="1">
    <source>
        <dbReference type="ARBA" id="ARBA00004370"/>
    </source>
</evidence>
<dbReference type="PANTHER" id="PTHR30627:SF1">
    <property type="entry name" value="PEPTIDOGLYCAN D,D-TRANSPEPTIDASE FTSI"/>
    <property type="match status" value="1"/>
</dbReference>
<keyword evidence="5" id="KW-0812">Transmembrane</keyword>
<dbReference type="GO" id="GO:0071555">
    <property type="term" value="P:cell wall organization"/>
    <property type="evidence" value="ECO:0007669"/>
    <property type="project" value="TreeGrafter"/>
</dbReference>
<evidence type="ECO:0000313" key="8">
    <source>
        <dbReference type="EMBL" id="GET40837.1"/>
    </source>
</evidence>
<dbReference type="SUPFAM" id="SSF56519">
    <property type="entry name" value="Penicillin binding protein dimerisation domain"/>
    <property type="match status" value="1"/>
</dbReference>
<dbReference type="RefSeq" id="WP_226586994.1">
    <property type="nucleotide sequence ID" value="NZ_BLAY01000101.1"/>
</dbReference>
<name>A0AAV3XK76_9CYAN</name>
<evidence type="ECO:0000313" key="9">
    <source>
        <dbReference type="Proteomes" id="UP001050975"/>
    </source>
</evidence>
<keyword evidence="9" id="KW-1185">Reference proteome</keyword>